<accession>A0ACD0P3Z3</accession>
<reference evidence="1 2" key="1">
    <citation type="journal article" date="2018" name="Mol. Biol. Evol.">
        <title>Broad Genomic Sampling Reveals a Smut Pathogenic Ancestry of the Fungal Clade Ustilaginomycotina.</title>
        <authorList>
            <person name="Kijpornyongpan T."/>
            <person name="Mondo S.J."/>
            <person name="Barry K."/>
            <person name="Sandor L."/>
            <person name="Lee J."/>
            <person name="Lipzen A."/>
            <person name="Pangilinan J."/>
            <person name="LaButti K."/>
            <person name="Hainaut M."/>
            <person name="Henrissat B."/>
            <person name="Grigoriev I.V."/>
            <person name="Spatafora J.W."/>
            <person name="Aime M.C."/>
        </authorList>
    </citation>
    <scope>NUCLEOTIDE SEQUENCE [LARGE SCALE GENOMIC DNA]</scope>
    <source>
        <strain evidence="1 2">SA 807</strain>
    </source>
</reference>
<dbReference type="Proteomes" id="UP000245626">
    <property type="component" value="Unassembled WGS sequence"/>
</dbReference>
<organism evidence="1 2">
    <name type="scientific">Violaceomyces palustris</name>
    <dbReference type="NCBI Taxonomy" id="1673888"/>
    <lineage>
        <taxon>Eukaryota</taxon>
        <taxon>Fungi</taxon>
        <taxon>Dikarya</taxon>
        <taxon>Basidiomycota</taxon>
        <taxon>Ustilaginomycotina</taxon>
        <taxon>Ustilaginomycetes</taxon>
        <taxon>Violaceomycetales</taxon>
        <taxon>Violaceomycetaceae</taxon>
        <taxon>Violaceomyces</taxon>
    </lineage>
</organism>
<keyword evidence="2" id="KW-1185">Reference proteome</keyword>
<protein>
    <submittedName>
        <fullName evidence="1">Uncharacterized protein</fullName>
    </submittedName>
</protein>
<name>A0ACD0P3Z3_9BASI</name>
<proteinExistence type="predicted"/>
<dbReference type="EMBL" id="KZ819764">
    <property type="protein sequence ID" value="PWN52659.1"/>
    <property type="molecule type" value="Genomic_DNA"/>
</dbReference>
<evidence type="ECO:0000313" key="2">
    <source>
        <dbReference type="Proteomes" id="UP000245626"/>
    </source>
</evidence>
<gene>
    <name evidence="1" type="ORF">IE53DRAFT_377956</name>
</gene>
<sequence length="367" mass="40324">MKSTARIVMLTEIRSAAWRRIYEEGLSTGHASFSDTPPTWSEYDGFALKPHRYLAIDSIDGRACGWISVSDARLPINLGSCSDPSSSSSSSSSSSPFQGDTPGVVEVLLHVAERERRRGIGLLLLNTLIESTLKSGIWTLQAHVFRENGAALALLHQKGFRTVGTRERVGKMRFGAFKGCWRDVILLERRASREEMGEVDMDEEEVVGEQQLEEGNVEVPLDPHSISLVPRSRNTSFHGSTGTLLPRIDGITPPADTNQDDRPSTFSLLQPPFGHPAHHPLWPMTSVGQTFPCVPDPSNVELQLEGSQDINLNSQERSPSPSSKFQAPTSSEAPLLAPPLGMVEERQQVMDLENFIDAIVKGDEAIF</sequence>
<evidence type="ECO:0000313" key="1">
    <source>
        <dbReference type="EMBL" id="PWN52659.1"/>
    </source>
</evidence>